<sequence length="489" mass="53243">MKRSANIPTSKMGTENDNVTARDTDKMVTRVTAETAAERPSTWKVLSWLTSITKPVHGPLYVSTLFRIIKQALELLIFGIAGWAIVSAAVDGRSVVPSLVLLIVLALGKATFYYLEQFTGHYVAFKALEILRGHAFSVLWPKAPSIVTRSRSGDVLTSLTKDVDRIEVVYAHTFAPVVSAFVVPISTLLVTGALVGWEIVAIPAVCLAISLLVVPLIGTKSAMTHADGVLAARGDLSAHVTDSVFGVEEVVGYGREKERFEEMDRIGETISTKSRSAARSAGIRRGLNSFLSIIVTVSILAVGLAGNYSIAVVCALAVGSIRFLEGPRGIEEAVGSLDRSLAAAHRLYRICHEPQRVADGNDELPLDRAPALSWEGVTYRYPGTAARLMRTCPRHSTTSPSKPPPANVPSCSAPPDPARPQRFSFSFASTIQNRVISVSTVRRSIPSPRTRCARGLPWFRRRTRCWTRRLSRTFASVIPMRQKSRSGRP</sequence>
<dbReference type="SUPFAM" id="SSF90123">
    <property type="entry name" value="ABC transporter transmembrane region"/>
    <property type="match status" value="1"/>
</dbReference>
<evidence type="ECO:0000313" key="8">
    <source>
        <dbReference type="EMBL" id="AZQ77042.1"/>
    </source>
</evidence>
<feature type="transmembrane region" description="Helical" evidence="6">
    <location>
        <begin position="96"/>
        <end position="115"/>
    </location>
</feature>
<accession>A0A3S9PXL7</accession>
<proteinExistence type="predicted"/>
<dbReference type="InterPro" id="IPR036640">
    <property type="entry name" value="ABC1_TM_sf"/>
</dbReference>
<feature type="transmembrane region" description="Helical" evidence="6">
    <location>
        <begin position="168"/>
        <end position="189"/>
    </location>
</feature>
<evidence type="ECO:0000259" key="7">
    <source>
        <dbReference type="PROSITE" id="PS50929"/>
    </source>
</evidence>
<dbReference type="GO" id="GO:0005524">
    <property type="term" value="F:ATP binding"/>
    <property type="evidence" value="ECO:0007669"/>
    <property type="project" value="InterPro"/>
</dbReference>
<feature type="region of interest" description="Disordered" evidence="5">
    <location>
        <begin position="392"/>
        <end position="419"/>
    </location>
</feature>
<dbReference type="InterPro" id="IPR011527">
    <property type="entry name" value="ABC1_TM_dom"/>
</dbReference>
<evidence type="ECO:0000256" key="4">
    <source>
        <dbReference type="ARBA" id="ARBA00023136"/>
    </source>
</evidence>
<comment type="subcellular location">
    <subcellularLocation>
        <location evidence="1">Cell membrane</location>
        <topology evidence="1">Multi-pass membrane protein</topology>
    </subcellularLocation>
</comment>
<evidence type="ECO:0000256" key="1">
    <source>
        <dbReference type="ARBA" id="ARBA00004651"/>
    </source>
</evidence>
<dbReference type="Pfam" id="PF00664">
    <property type="entry name" value="ABC_membrane"/>
    <property type="match status" value="1"/>
</dbReference>
<keyword evidence="9" id="KW-1185">Reference proteome</keyword>
<feature type="compositionally biased region" description="Pro residues" evidence="5">
    <location>
        <begin position="401"/>
        <end position="418"/>
    </location>
</feature>
<dbReference type="AlphaFoldDB" id="A0A3S9PXL7"/>
<dbReference type="GO" id="GO:0005886">
    <property type="term" value="C:plasma membrane"/>
    <property type="evidence" value="ECO:0007669"/>
    <property type="project" value="UniProtKB-SubCell"/>
</dbReference>
<evidence type="ECO:0000256" key="6">
    <source>
        <dbReference type="SAM" id="Phobius"/>
    </source>
</evidence>
<dbReference type="GO" id="GO:0140359">
    <property type="term" value="F:ABC-type transporter activity"/>
    <property type="evidence" value="ECO:0007669"/>
    <property type="project" value="InterPro"/>
</dbReference>
<feature type="transmembrane region" description="Helical" evidence="6">
    <location>
        <begin position="195"/>
        <end position="217"/>
    </location>
</feature>
<feature type="domain" description="ABC transmembrane type-1" evidence="7">
    <location>
        <begin position="62"/>
        <end position="303"/>
    </location>
</feature>
<gene>
    <name evidence="8" type="ORF">EJ997_06530</name>
</gene>
<dbReference type="Gene3D" id="1.20.1560.10">
    <property type="entry name" value="ABC transporter type 1, transmembrane domain"/>
    <property type="match status" value="1"/>
</dbReference>
<evidence type="ECO:0000256" key="2">
    <source>
        <dbReference type="ARBA" id="ARBA00022692"/>
    </source>
</evidence>
<name>A0A3S9PXL7_9ACTO</name>
<dbReference type="OrthoDB" id="9762778at2"/>
<feature type="transmembrane region" description="Helical" evidence="6">
    <location>
        <begin position="72"/>
        <end position="90"/>
    </location>
</feature>
<dbReference type="KEGG" id="flh:EJ997_06530"/>
<dbReference type="PANTHER" id="PTHR24221">
    <property type="entry name" value="ATP-BINDING CASSETTE SUB-FAMILY B"/>
    <property type="match status" value="1"/>
</dbReference>
<feature type="transmembrane region" description="Helical" evidence="6">
    <location>
        <begin position="290"/>
        <end position="318"/>
    </location>
</feature>
<dbReference type="PANTHER" id="PTHR24221:SF590">
    <property type="entry name" value="COMPONENT LINKED WITH THE ASSEMBLY OF CYTOCHROME' TRANSPORT TRANSMEMBRANE ATP-BINDING PROTEIN ABC TRANSPORTER CYDD-RELATED"/>
    <property type="match status" value="1"/>
</dbReference>
<reference evidence="8 9" key="1">
    <citation type="submission" date="2018-12" db="EMBL/GenBank/DDBJ databases">
        <title>Complete genome sequence of Flaviflexus sp. H23T48.</title>
        <authorList>
            <person name="Bae J.-W."/>
            <person name="Lee J.-Y."/>
        </authorList>
    </citation>
    <scope>NUCLEOTIDE SEQUENCE [LARGE SCALE GENOMIC DNA]</scope>
    <source>
        <strain evidence="8 9">H23T48</strain>
    </source>
</reference>
<dbReference type="Proteomes" id="UP000280344">
    <property type="component" value="Chromosome"/>
</dbReference>
<dbReference type="PROSITE" id="PS50929">
    <property type="entry name" value="ABC_TM1F"/>
    <property type="match status" value="1"/>
</dbReference>
<dbReference type="EMBL" id="CP034593">
    <property type="protein sequence ID" value="AZQ77042.1"/>
    <property type="molecule type" value="Genomic_DNA"/>
</dbReference>
<evidence type="ECO:0000256" key="3">
    <source>
        <dbReference type="ARBA" id="ARBA00022989"/>
    </source>
</evidence>
<keyword evidence="2 6" id="KW-0812">Transmembrane</keyword>
<evidence type="ECO:0000313" key="9">
    <source>
        <dbReference type="Proteomes" id="UP000280344"/>
    </source>
</evidence>
<evidence type="ECO:0000256" key="5">
    <source>
        <dbReference type="SAM" id="MobiDB-lite"/>
    </source>
</evidence>
<keyword evidence="4 6" id="KW-0472">Membrane</keyword>
<keyword evidence="3 6" id="KW-1133">Transmembrane helix</keyword>
<dbReference type="InterPro" id="IPR039421">
    <property type="entry name" value="Type_1_exporter"/>
</dbReference>
<organism evidence="8 9">
    <name type="scientific">Flaviflexus ciconiae</name>
    <dbReference type="NCBI Taxonomy" id="2496867"/>
    <lineage>
        <taxon>Bacteria</taxon>
        <taxon>Bacillati</taxon>
        <taxon>Actinomycetota</taxon>
        <taxon>Actinomycetes</taxon>
        <taxon>Actinomycetales</taxon>
        <taxon>Actinomycetaceae</taxon>
        <taxon>Flaviflexus</taxon>
    </lineage>
</organism>
<protein>
    <recommendedName>
        <fullName evidence="7">ABC transmembrane type-1 domain-containing protein</fullName>
    </recommendedName>
</protein>